<feature type="transmembrane region" description="Helical" evidence="2">
    <location>
        <begin position="87"/>
        <end position="110"/>
    </location>
</feature>
<name>A0AAD2G767_9STRA</name>
<keyword evidence="2" id="KW-1133">Transmembrane helix</keyword>
<accession>A0AAD2G767</accession>
<evidence type="ECO:0000256" key="2">
    <source>
        <dbReference type="SAM" id="Phobius"/>
    </source>
</evidence>
<dbReference type="EMBL" id="CAKOGP040002203">
    <property type="protein sequence ID" value="CAJ1965527.1"/>
    <property type="molecule type" value="Genomic_DNA"/>
</dbReference>
<evidence type="ECO:0000313" key="4">
    <source>
        <dbReference type="Proteomes" id="UP001295423"/>
    </source>
</evidence>
<dbReference type="Proteomes" id="UP001295423">
    <property type="component" value="Unassembled WGS sequence"/>
</dbReference>
<gene>
    <name evidence="3" type="ORF">CYCCA115_LOCUS21156</name>
</gene>
<comment type="caution">
    <text evidence="3">The sequence shown here is derived from an EMBL/GenBank/DDBJ whole genome shotgun (WGS) entry which is preliminary data.</text>
</comment>
<organism evidence="3 4">
    <name type="scientific">Cylindrotheca closterium</name>
    <dbReference type="NCBI Taxonomy" id="2856"/>
    <lineage>
        <taxon>Eukaryota</taxon>
        <taxon>Sar</taxon>
        <taxon>Stramenopiles</taxon>
        <taxon>Ochrophyta</taxon>
        <taxon>Bacillariophyta</taxon>
        <taxon>Bacillariophyceae</taxon>
        <taxon>Bacillariophycidae</taxon>
        <taxon>Bacillariales</taxon>
        <taxon>Bacillariaceae</taxon>
        <taxon>Cylindrotheca</taxon>
    </lineage>
</organism>
<protein>
    <submittedName>
        <fullName evidence="3">Uncharacterized protein</fullName>
    </submittedName>
</protein>
<evidence type="ECO:0000256" key="1">
    <source>
        <dbReference type="SAM" id="MobiDB-lite"/>
    </source>
</evidence>
<reference evidence="3" key="1">
    <citation type="submission" date="2023-08" db="EMBL/GenBank/DDBJ databases">
        <authorList>
            <person name="Audoor S."/>
            <person name="Bilcke G."/>
        </authorList>
    </citation>
    <scope>NUCLEOTIDE SEQUENCE</scope>
</reference>
<keyword evidence="2" id="KW-0472">Membrane</keyword>
<feature type="region of interest" description="Disordered" evidence="1">
    <location>
        <begin position="1"/>
        <end position="24"/>
    </location>
</feature>
<proteinExistence type="predicted"/>
<evidence type="ECO:0000313" key="3">
    <source>
        <dbReference type="EMBL" id="CAJ1965527.1"/>
    </source>
</evidence>
<sequence length="120" mass="13023">MQEDPEEEAGYYIAPARGRPNSYEAKPKPHYSVTYSFVTLNGQQVTATTTYCYNPVPPLGATETILYDPDSPTVGVTSEERKDGLKIGGTSMIVLGIISTGIIGVGLFFVSRQIKRDSNS</sequence>
<keyword evidence="4" id="KW-1185">Reference proteome</keyword>
<dbReference type="AlphaFoldDB" id="A0AAD2G767"/>
<keyword evidence="2" id="KW-0812">Transmembrane</keyword>